<comment type="caution">
    <text evidence="4">The sequence shown here is derived from an EMBL/GenBank/DDBJ whole genome shotgun (WGS) entry which is preliminary data.</text>
</comment>
<dbReference type="InterPro" id="IPR036457">
    <property type="entry name" value="PPM-type-like_dom_sf"/>
</dbReference>
<dbReference type="InterPro" id="IPR013656">
    <property type="entry name" value="PAS_4"/>
</dbReference>
<feature type="domain" description="PAC" evidence="3">
    <location>
        <begin position="223"/>
        <end position="275"/>
    </location>
</feature>
<dbReference type="AlphaFoldDB" id="A0A420XTU7"/>
<reference evidence="4 5" key="1">
    <citation type="submission" date="2018-10" db="EMBL/GenBank/DDBJ databases">
        <title>Genomic Encyclopedia of Archaeal and Bacterial Type Strains, Phase II (KMG-II): from individual species to whole genera.</title>
        <authorList>
            <person name="Goeker M."/>
        </authorList>
    </citation>
    <scope>NUCLEOTIDE SEQUENCE [LARGE SCALE GENOMIC DNA]</scope>
    <source>
        <strain evidence="4 5">RP-AC37</strain>
    </source>
</reference>
<dbReference type="SMART" id="SM00086">
    <property type="entry name" value="PAC"/>
    <property type="match status" value="1"/>
</dbReference>
<dbReference type="SUPFAM" id="SSF55781">
    <property type="entry name" value="GAF domain-like"/>
    <property type="match status" value="2"/>
</dbReference>
<dbReference type="Pfam" id="PF08447">
    <property type="entry name" value="PAS_3"/>
    <property type="match status" value="1"/>
</dbReference>
<dbReference type="PROSITE" id="PS50113">
    <property type="entry name" value="PAC"/>
    <property type="match status" value="1"/>
</dbReference>
<dbReference type="PROSITE" id="PS50112">
    <property type="entry name" value="PAS"/>
    <property type="match status" value="2"/>
</dbReference>
<dbReference type="CDD" id="cd00130">
    <property type="entry name" value="PAS"/>
    <property type="match status" value="2"/>
</dbReference>
<keyword evidence="5" id="KW-1185">Reference proteome</keyword>
<evidence type="ECO:0000313" key="4">
    <source>
        <dbReference type="EMBL" id="RKS80255.1"/>
    </source>
</evidence>
<keyword evidence="1" id="KW-0378">Hydrolase</keyword>
<accession>A0A420XTU7</accession>
<dbReference type="SMART" id="SM00091">
    <property type="entry name" value="PAS"/>
    <property type="match status" value="2"/>
</dbReference>
<dbReference type="InterPro" id="IPR035965">
    <property type="entry name" value="PAS-like_dom_sf"/>
</dbReference>
<feature type="domain" description="PAS" evidence="2">
    <location>
        <begin position="175"/>
        <end position="220"/>
    </location>
</feature>
<dbReference type="InParanoid" id="A0A420XTU7"/>
<feature type="domain" description="PAS" evidence="2">
    <location>
        <begin position="269"/>
        <end position="313"/>
    </location>
</feature>
<sequence length="818" mass="86585">MLGEGADDVSASPLCPGVDGARVPGTRATDRLAQLAARLLGSSSGRLLQLADVPTGSLDALVVAEGEALVVVDAAADSRVRRLDPASTGAYVGVPLARLSGEVVGVLSVSEAGPRAWSEADVALLREIAASATAELELAAPGVDPAARRVAWELAVDAAGVGTFDWDLVTGRLEWDERMLQLFGYDRDGFGASIEAFAAGVHPDDRERVMRAVEGTVETGGEFALEYRVVPPEGEMRWIVARGRALVDEQGRSTRLLGAAYDTTLAREFDARVSRVLESMSAAFFLLDRDWRFAYVNARAEQLLGASRADLVGGGIWELFPLAVGTEFEVHYARAMEQREASSFEAYYPEPLDAWYEVQAWPDPDGVAVYFLDITARRLAQEKAEHAALRATLLAEVATELTSTVEAEVAVARLAELVVPALADWCLVTLVEGEGARPGATHRPQLHDIGYAHVDPAALPLTVRYAEVRFAALLDDAYLFRSLRTGTTVSLREGASAALREVLRPGTARELVAELAPDSFVVLPLKGGGRTLGLLSLFNGVGRGPITDEELTTAHEVAVRSGLALDSSRLYRQQRDLAEELQRSLLSDPPPLPGAEIVVRYSPAAEAAQVGGDWYDAFRQPDGGLVLAIGDVVGHDTAAAAAMGQVRTMLRTVAATTGAGPADVLRAVDGAMETLQVGVTATAVVARIDDLPGGGTTVCWSNAGHPPPLVLQPDGTLLQLMAARADLLLGMDPGSDRAESTVELEAGATVLLYTDGLIERRGQSLDDGLARLRGALEDLAAEGLGLEQLCDGLLARLLPERTEDDVALVAVRAGTLGG</sequence>
<dbReference type="InterPro" id="IPR000700">
    <property type="entry name" value="PAS-assoc_C"/>
</dbReference>
<dbReference type="InterPro" id="IPR001610">
    <property type="entry name" value="PAC"/>
</dbReference>
<evidence type="ECO:0000256" key="1">
    <source>
        <dbReference type="ARBA" id="ARBA00022801"/>
    </source>
</evidence>
<dbReference type="InterPro" id="IPR013655">
    <property type="entry name" value="PAS_fold_3"/>
</dbReference>
<dbReference type="SMART" id="SM00331">
    <property type="entry name" value="PP2C_SIG"/>
    <property type="match status" value="1"/>
</dbReference>
<dbReference type="InterPro" id="IPR001932">
    <property type="entry name" value="PPM-type_phosphatase-like_dom"/>
</dbReference>
<dbReference type="Proteomes" id="UP000281955">
    <property type="component" value="Unassembled WGS sequence"/>
</dbReference>
<dbReference type="Gene3D" id="3.60.40.10">
    <property type="entry name" value="PPM-type phosphatase domain"/>
    <property type="match status" value="1"/>
</dbReference>
<dbReference type="Gene3D" id="3.30.450.40">
    <property type="match status" value="2"/>
</dbReference>
<dbReference type="EMBL" id="RBWV01000009">
    <property type="protein sequence ID" value="RKS80255.1"/>
    <property type="molecule type" value="Genomic_DNA"/>
</dbReference>
<dbReference type="SUPFAM" id="SSF81606">
    <property type="entry name" value="PP2C-like"/>
    <property type="match status" value="1"/>
</dbReference>
<dbReference type="NCBIfam" id="TIGR00229">
    <property type="entry name" value="sensory_box"/>
    <property type="match status" value="1"/>
</dbReference>
<dbReference type="InterPro" id="IPR000014">
    <property type="entry name" value="PAS"/>
</dbReference>
<evidence type="ECO:0000259" key="2">
    <source>
        <dbReference type="PROSITE" id="PS50112"/>
    </source>
</evidence>
<gene>
    <name evidence="4" type="ORF">CLV35_0680</name>
</gene>
<organism evidence="4 5">
    <name type="scientific">Motilibacter peucedani</name>
    <dbReference type="NCBI Taxonomy" id="598650"/>
    <lineage>
        <taxon>Bacteria</taxon>
        <taxon>Bacillati</taxon>
        <taxon>Actinomycetota</taxon>
        <taxon>Actinomycetes</taxon>
        <taxon>Motilibacterales</taxon>
        <taxon>Motilibacteraceae</taxon>
        <taxon>Motilibacter</taxon>
    </lineage>
</organism>
<dbReference type="InterPro" id="IPR029016">
    <property type="entry name" value="GAF-like_dom_sf"/>
</dbReference>
<name>A0A420XTU7_9ACTN</name>
<protein>
    <submittedName>
        <fullName evidence="4">PAS domain S-box-containing protein</fullName>
    </submittedName>
</protein>
<evidence type="ECO:0000259" key="3">
    <source>
        <dbReference type="PROSITE" id="PS50113"/>
    </source>
</evidence>
<dbReference type="PANTHER" id="PTHR43156:SF2">
    <property type="entry name" value="STAGE II SPORULATION PROTEIN E"/>
    <property type="match status" value="1"/>
</dbReference>
<dbReference type="SUPFAM" id="SSF55785">
    <property type="entry name" value="PYP-like sensor domain (PAS domain)"/>
    <property type="match status" value="2"/>
</dbReference>
<dbReference type="InterPro" id="IPR003018">
    <property type="entry name" value="GAF"/>
</dbReference>
<dbReference type="PANTHER" id="PTHR43156">
    <property type="entry name" value="STAGE II SPORULATION PROTEIN E-RELATED"/>
    <property type="match status" value="1"/>
</dbReference>
<dbReference type="GO" id="GO:0016791">
    <property type="term" value="F:phosphatase activity"/>
    <property type="evidence" value="ECO:0007669"/>
    <property type="project" value="TreeGrafter"/>
</dbReference>
<dbReference type="Pfam" id="PF08448">
    <property type="entry name" value="PAS_4"/>
    <property type="match status" value="1"/>
</dbReference>
<dbReference type="Gene3D" id="2.10.70.100">
    <property type="match status" value="1"/>
</dbReference>
<dbReference type="SMART" id="SM00065">
    <property type="entry name" value="GAF"/>
    <property type="match status" value="2"/>
</dbReference>
<dbReference type="InterPro" id="IPR052016">
    <property type="entry name" value="Bact_Sigma-Reg"/>
</dbReference>
<proteinExistence type="predicted"/>
<evidence type="ECO:0000313" key="5">
    <source>
        <dbReference type="Proteomes" id="UP000281955"/>
    </source>
</evidence>
<dbReference type="Gene3D" id="3.30.450.20">
    <property type="entry name" value="PAS domain"/>
    <property type="match status" value="2"/>
</dbReference>
<dbReference type="Pfam" id="PF01590">
    <property type="entry name" value="GAF"/>
    <property type="match status" value="2"/>
</dbReference>
<dbReference type="Pfam" id="PF07228">
    <property type="entry name" value="SpoIIE"/>
    <property type="match status" value="1"/>
</dbReference>